<dbReference type="RefSeq" id="WP_126611899.1">
    <property type="nucleotide sequence ID" value="NZ_CP034562.1"/>
</dbReference>
<dbReference type="Pfam" id="PF14292">
    <property type="entry name" value="SusE"/>
    <property type="match status" value="1"/>
</dbReference>
<dbReference type="KEGG" id="fll:EI427_04055"/>
<dbReference type="Proteomes" id="UP000267268">
    <property type="component" value="Chromosome 1"/>
</dbReference>
<name>A0A3S9NZQ9_9BACT</name>
<dbReference type="PROSITE" id="PS51257">
    <property type="entry name" value="PROKAR_LIPOPROTEIN"/>
    <property type="match status" value="1"/>
</dbReference>
<dbReference type="Gene3D" id="2.60.40.3620">
    <property type="match status" value="2"/>
</dbReference>
<gene>
    <name evidence="2" type="ORF">EI427_04055</name>
</gene>
<feature type="domain" description="SusE outer membrane protein" evidence="1">
    <location>
        <begin position="27"/>
        <end position="130"/>
    </location>
</feature>
<dbReference type="EMBL" id="CP034562">
    <property type="protein sequence ID" value="AZQ61425.1"/>
    <property type="molecule type" value="Genomic_DNA"/>
</dbReference>
<evidence type="ECO:0000313" key="2">
    <source>
        <dbReference type="EMBL" id="AZQ61425.1"/>
    </source>
</evidence>
<dbReference type="AlphaFoldDB" id="A0A3S9NZQ9"/>
<evidence type="ECO:0000313" key="3">
    <source>
        <dbReference type="Proteomes" id="UP000267268"/>
    </source>
</evidence>
<proteinExistence type="predicted"/>
<dbReference type="InterPro" id="IPR025970">
    <property type="entry name" value="SusE"/>
</dbReference>
<sequence>MKFNKLYISTLSVILMAFMSCETQDKTVYHPSNATAPVLEDPITKTEYIFTEDNLQEEWEVVSWSEANLGVTAATQYAVQVALQGDSANVATIVETTNLTANITNEEINKALNELAVSPGNVTDFDIRVKAFAGKLETPVEGIQAIPSNHFGFAAAVFAQASEVFLVGSFSGWNPESTDFALEKTSDIKFTGIHYIKKDGENNAVFKVLEFLGDWGSEWNYSAFEGRHSSNIQKDEGESSNIVLNDEARNYHFEIDATDPEKKTLQVRKYGIFKVGSENGWNNADETNMEFIPTAEDEKVLVYTGPLKSGEEFKFVNVLGSWDYGNYGFNEISAAASSIKLEEKGGNFTYTGADVATATFTLNIETMTLSVE</sequence>
<organism evidence="2 3">
    <name type="scientific">Flammeovirga pectinis</name>
    <dbReference type="NCBI Taxonomy" id="2494373"/>
    <lineage>
        <taxon>Bacteria</taxon>
        <taxon>Pseudomonadati</taxon>
        <taxon>Bacteroidota</taxon>
        <taxon>Cytophagia</taxon>
        <taxon>Cytophagales</taxon>
        <taxon>Flammeovirgaceae</taxon>
        <taxon>Flammeovirga</taxon>
    </lineage>
</organism>
<protein>
    <recommendedName>
        <fullName evidence="1">SusE outer membrane protein domain-containing protein</fullName>
    </recommendedName>
</protein>
<evidence type="ECO:0000259" key="1">
    <source>
        <dbReference type="Pfam" id="PF14292"/>
    </source>
</evidence>
<keyword evidence="3" id="KW-1185">Reference proteome</keyword>
<reference evidence="2 3" key="1">
    <citation type="submission" date="2018-12" db="EMBL/GenBank/DDBJ databases">
        <title>Flammeovirga pectinis sp. nov., isolated from the gut of the Korean scallop, Patinopecten yessoensis.</title>
        <authorList>
            <person name="Bae J.-W."/>
            <person name="Jeong Y.-S."/>
            <person name="Kang W."/>
        </authorList>
    </citation>
    <scope>NUCLEOTIDE SEQUENCE [LARGE SCALE GENOMIC DNA]</scope>
    <source>
        <strain evidence="2 3">L12M1</strain>
    </source>
</reference>
<dbReference type="OrthoDB" id="975117at2"/>
<accession>A0A3S9NZQ9</accession>